<dbReference type="InterPro" id="IPR001254">
    <property type="entry name" value="Trypsin_dom"/>
</dbReference>
<dbReference type="InterPro" id="IPR043504">
    <property type="entry name" value="Peptidase_S1_PA_chymotrypsin"/>
</dbReference>
<organism evidence="5 6">
    <name type="scientific">Vanessa tameamea</name>
    <name type="common">Kamehameha butterfly</name>
    <dbReference type="NCBI Taxonomy" id="334116"/>
    <lineage>
        <taxon>Eukaryota</taxon>
        <taxon>Metazoa</taxon>
        <taxon>Ecdysozoa</taxon>
        <taxon>Arthropoda</taxon>
        <taxon>Hexapoda</taxon>
        <taxon>Insecta</taxon>
        <taxon>Pterygota</taxon>
        <taxon>Neoptera</taxon>
        <taxon>Endopterygota</taxon>
        <taxon>Lepidoptera</taxon>
        <taxon>Glossata</taxon>
        <taxon>Ditrysia</taxon>
        <taxon>Papilionoidea</taxon>
        <taxon>Nymphalidae</taxon>
        <taxon>Nymphalinae</taxon>
        <taxon>Vanessa</taxon>
    </lineage>
</organism>
<evidence type="ECO:0000256" key="2">
    <source>
        <dbReference type="ARBA" id="ARBA00024195"/>
    </source>
</evidence>
<dbReference type="Gene3D" id="2.40.10.10">
    <property type="entry name" value="Trypsin-like serine proteases"/>
    <property type="match status" value="1"/>
</dbReference>
<accession>A0A8B8IAQ1</accession>
<evidence type="ECO:0000313" key="5">
    <source>
        <dbReference type="Proteomes" id="UP001652626"/>
    </source>
</evidence>
<dbReference type="PANTHER" id="PTHR24256">
    <property type="entry name" value="TRYPTASE-RELATED"/>
    <property type="match status" value="1"/>
</dbReference>
<dbReference type="Pfam" id="PF00089">
    <property type="entry name" value="Trypsin"/>
    <property type="match status" value="1"/>
</dbReference>
<sequence>MLRIVAICYLFAVASALLEGDEALQDVFEQVAEDNYSPSQMNCSNIEGSGKGCYECYVCSDAEVQRQRNRGKAKIEFQLHDNKCSKTDICCFSQLQNIFRSGGANCGNSNPEGYPRRVRDALKSVLPGEYPWRAWVHSKSNPNVPLCAAVFISEESRALMTSAYCIEQYPEDTMVVRFSKDHYYPYDVKKVYIHKYFDSETRYNDIAILGLKYDDSLPSWVKPVCRSETKGLFATSCVAVSSEDYYVNTVIPQQSKCVEGNIPLDNSFICTIGARNDYEPEVGGGLICPEEAVKSIYYMAYGITLYRSGTTSIMVHTNVTHFHGWIQDQIDKLLELSK</sequence>
<evidence type="ECO:0000259" key="4">
    <source>
        <dbReference type="PROSITE" id="PS50240"/>
    </source>
</evidence>
<gene>
    <name evidence="6" type="primary">LOC113399278</name>
</gene>
<dbReference type="GO" id="GO:0006508">
    <property type="term" value="P:proteolysis"/>
    <property type="evidence" value="ECO:0007669"/>
    <property type="project" value="InterPro"/>
</dbReference>
<dbReference type="AlphaFoldDB" id="A0A8B8IAQ1"/>
<dbReference type="RefSeq" id="XP_026494158.1">
    <property type="nucleotide sequence ID" value="XM_026638373.2"/>
</dbReference>
<dbReference type="SMART" id="SM00020">
    <property type="entry name" value="Tryp_SPc"/>
    <property type="match status" value="1"/>
</dbReference>
<keyword evidence="3" id="KW-0732">Signal</keyword>
<evidence type="ECO:0000313" key="6">
    <source>
        <dbReference type="RefSeq" id="XP_026494158.1"/>
    </source>
</evidence>
<evidence type="ECO:0000256" key="1">
    <source>
        <dbReference type="ARBA" id="ARBA00023157"/>
    </source>
</evidence>
<keyword evidence="5" id="KW-1185">Reference proteome</keyword>
<dbReference type="GO" id="GO:0004252">
    <property type="term" value="F:serine-type endopeptidase activity"/>
    <property type="evidence" value="ECO:0007669"/>
    <property type="project" value="InterPro"/>
</dbReference>
<dbReference type="Proteomes" id="UP001652626">
    <property type="component" value="Chromosome 29"/>
</dbReference>
<feature type="signal peptide" evidence="3">
    <location>
        <begin position="1"/>
        <end position="16"/>
    </location>
</feature>
<dbReference type="GeneID" id="113399278"/>
<protein>
    <submittedName>
        <fullName evidence="6">Salivary plasminogen activator alpha 1-like</fullName>
    </submittedName>
</protein>
<name>A0A8B8IAQ1_VANTA</name>
<dbReference type="InterPro" id="IPR051487">
    <property type="entry name" value="Ser/Thr_Proteases_Immune/Dev"/>
</dbReference>
<dbReference type="SUPFAM" id="SSF50494">
    <property type="entry name" value="Trypsin-like serine proteases"/>
    <property type="match status" value="1"/>
</dbReference>
<feature type="domain" description="Peptidase S1" evidence="4">
    <location>
        <begin position="100"/>
        <end position="331"/>
    </location>
</feature>
<comment type="similarity">
    <text evidence="2">Belongs to the peptidase S1 family. CLIP subfamily.</text>
</comment>
<feature type="chain" id="PRO_5034225646" evidence="3">
    <location>
        <begin position="17"/>
        <end position="338"/>
    </location>
</feature>
<reference evidence="6" key="1">
    <citation type="submission" date="2025-08" db="UniProtKB">
        <authorList>
            <consortium name="RefSeq"/>
        </authorList>
    </citation>
    <scope>IDENTIFICATION</scope>
    <source>
        <tissue evidence="6">Whole body</tissue>
    </source>
</reference>
<dbReference type="PROSITE" id="PS50240">
    <property type="entry name" value="TRYPSIN_DOM"/>
    <property type="match status" value="1"/>
</dbReference>
<keyword evidence="1" id="KW-1015">Disulfide bond</keyword>
<evidence type="ECO:0000256" key="3">
    <source>
        <dbReference type="SAM" id="SignalP"/>
    </source>
</evidence>
<proteinExistence type="inferred from homology"/>
<dbReference type="OMA" id="PGEYPWR"/>
<dbReference type="OrthoDB" id="7435795at2759"/>
<dbReference type="InterPro" id="IPR009003">
    <property type="entry name" value="Peptidase_S1_PA"/>
</dbReference>